<protein>
    <submittedName>
        <fullName evidence="3">Uncharacterized protein</fullName>
    </submittedName>
</protein>
<evidence type="ECO:0000256" key="2">
    <source>
        <dbReference type="SAM" id="SignalP"/>
    </source>
</evidence>
<feature type="signal peptide" evidence="2">
    <location>
        <begin position="1"/>
        <end position="23"/>
    </location>
</feature>
<keyword evidence="4" id="KW-1185">Reference proteome</keyword>
<name>A0A0B5FXI6_9BACT</name>
<feature type="chain" id="PRO_5002102125" evidence="2">
    <location>
        <begin position="24"/>
        <end position="268"/>
    </location>
</feature>
<dbReference type="Proteomes" id="UP000035036">
    <property type="component" value="Plasmid pGSUB1"/>
</dbReference>
<gene>
    <name evidence="3" type="ORF">GSUB_17660</name>
</gene>
<dbReference type="EMBL" id="CP010312">
    <property type="protein sequence ID" value="AJF08301.1"/>
    <property type="molecule type" value="Genomic_DNA"/>
</dbReference>
<keyword evidence="3" id="KW-0614">Plasmid</keyword>
<evidence type="ECO:0000313" key="3">
    <source>
        <dbReference type="EMBL" id="AJF08301.1"/>
    </source>
</evidence>
<evidence type="ECO:0000313" key="4">
    <source>
        <dbReference type="Proteomes" id="UP000035036"/>
    </source>
</evidence>
<feature type="region of interest" description="Disordered" evidence="1">
    <location>
        <begin position="210"/>
        <end position="256"/>
    </location>
</feature>
<dbReference type="RefSeq" id="WP_040202969.1">
    <property type="nucleotide sequence ID" value="NZ_CP010312.1"/>
</dbReference>
<keyword evidence="2" id="KW-0732">Signal</keyword>
<evidence type="ECO:0000256" key="1">
    <source>
        <dbReference type="SAM" id="MobiDB-lite"/>
    </source>
</evidence>
<organism evidence="3 4">
    <name type="scientific">Geoalkalibacter subterraneus</name>
    <dbReference type="NCBI Taxonomy" id="483547"/>
    <lineage>
        <taxon>Bacteria</taxon>
        <taxon>Pseudomonadati</taxon>
        <taxon>Thermodesulfobacteriota</taxon>
        <taxon>Desulfuromonadia</taxon>
        <taxon>Desulfuromonadales</taxon>
        <taxon>Geoalkalibacteraceae</taxon>
        <taxon>Geoalkalibacter</taxon>
    </lineage>
</organism>
<sequence>MKRLKVLFFLGVFFLWIPAAVFAGPCSVEVYDSNGLVGQCETVGNYNYCLPTLGNSFYTQFNTETCEITAIPYFSTTSPLPIPVGETGVYVNESRGQYFEWVNTSISEDAAQPEVTGVTFDAPAEVEVPVSSINLTITSISGGGDSLECAALNNGALHAGETAAYQPCNEGSVLTLALSPYAGDEPIERVLYSVFVRNTDETGAFSRSGSLRLVEPETEEPIAEDPVSGADSTSGSGGTGFEFAPPEKADPAFTPSGEGNIFIFLEAM</sequence>
<dbReference type="HOGENOM" id="CLU_1037308_0_0_7"/>
<geneLocation type="plasmid" evidence="3 4">
    <name>pGSUB1</name>
</geneLocation>
<reference evidence="3 4" key="1">
    <citation type="journal article" date="2015" name="Genome Announc.">
        <title>Genomes of Geoalkalibacter ferrihydriticus Z-0531T and Geoalkalibacter subterraneus Red1T, Two Haloalkaliphilic Metal-Reducing Deltaproteobacteria.</title>
        <authorList>
            <person name="Badalamenti J.P."/>
            <person name="Krajmalnik-Brown R."/>
            <person name="Torres C.I."/>
            <person name="Bond D.R."/>
        </authorList>
    </citation>
    <scope>NUCLEOTIDE SEQUENCE [LARGE SCALE GENOMIC DNA]</scope>
    <source>
        <strain evidence="3 4">Red1</strain>
        <plasmid evidence="4">Plasmid pGSUB1</plasmid>
    </source>
</reference>
<dbReference type="AlphaFoldDB" id="A0A0B5FXI6"/>
<proteinExistence type="predicted"/>
<dbReference type="KEGG" id="gsb:GSUB_17660"/>
<accession>A0A0B5FXI6</accession>